<proteinExistence type="predicted"/>
<evidence type="ECO:0000313" key="2">
    <source>
        <dbReference type="Proteomes" id="UP001434883"/>
    </source>
</evidence>
<comment type="caution">
    <text evidence="1">The sequence shown here is derived from an EMBL/GenBank/DDBJ whole genome shotgun (WGS) entry which is preliminary data.</text>
</comment>
<dbReference type="Proteomes" id="UP001434883">
    <property type="component" value="Unassembled WGS sequence"/>
</dbReference>
<protein>
    <submittedName>
        <fullName evidence="1">Uncharacterized protein</fullName>
    </submittedName>
</protein>
<organism evidence="1 2">
    <name type="scientific">Xenoophorus captivus</name>
    <dbReference type="NCBI Taxonomy" id="1517983"/>
    <lineage>
        <taxon>Eukaryota</taxon>
        <taxon>Metazoa</taxon>
        <taxon>Chordata</taxon>
        <taxon>Craniata</taxon>
        <taxon>Vertebrata</taxon>
        <taxon>Euteleostomi</taxon>
        <taxon>Actinopterygii</taxon>
        <taxon>Neopterygii</taxon>
        <taxon>Teleostei</taxon>
        <taxon>Neoteleostei</taxon>
        <taxon>Acanthomorphata</taxon>
        <taxon>Ovalentaria</taxon>
        <taxon>Atherinomorphae</taxon>
        <taxon>Cyprinodontiformes</taxon>
        <taxon>Goodeidae</taxon>
        <taxon>Xenoophorus</taxon>
    </lineage>
</organism>
<accession>A0ABV0RHV9</accession>
<sequence>ERRVMLLLMKEKIENSVEGHIEKFSSGNQVGPKKIRFFRSDSSACSGSCCHSGASGWHFLQCPV</sequence>
<name>A0ABV0RHV9_9TELE</name>
<gene>
    <name evidence="1" type="ORF">XENOCAPTIV_008523</name>
</gene>
<keyword evidence="2" id="KW-1185">Reference proteome</keyword>
<evidence type="ECO:0000313" key="1">
    <source>
        <dbReference type="EMBL" id="MEQ2207188.1"/>
    </source>
</evidence>
<feature type="non-terminal residue" evidence="1">
    <location>
        <position position="1"/>
    </location>
</feature>
<dbReference type="EMBL" id="JAHRIN010044012">
    <property type="protein sequence ID" value="MEQ2207188.1"/>
    <property type="molecule type" value="Genomic_DNA"/>
</dbReference>
<reference evidence="1 2" key="1">
    <citation type="submission" date="2021-06" db="EMBL/GenBank/DDBJ databases">
        <authorList>
            <person name="Palmer J.M."/>
        </authorList>
    </citation>
    <scope>NUCLEOTIDE SEQUENCE [LARGE SCALE GENOMIC DNA]</scope>
    <source>
        <strain evidence="1 2">XC_2019</strain>
        <tissue evidence="1">Muscle</tissue>
    </source>
</reference>